<evidence type="ECO:0000313" key="6">
    <source>
        <dbReference type="EMBL" id="SES95715.1"/>
    </source>
</evidence>
<keyword evidence="3 5" id="KW-1133">Transmembrane helix</keyword>
<dbReference type="PANTHER" id="PTHR30249">
    <property type="entry name" value="PUTATIVE SEROTONIN TRANSPORTER"/>
    <property type="match status" value="1"/>
</dbReference>
<evidence type="ECO:0000313" key="7">
    <source>
        <dbReference type="Proteomes" id="UP000199568"/>
    </source>
</evidence>
<sequence>MEFLNTPYFGIVLSILFFELGLYIYKKSKLSFLNPLLISITGVVIFLMIFNIDTAYYNRGGDLILFFLGPATVILAVPLYKQRALLKAHFLPILIGVTVGCITAIVSVVLLAKAFDITEILTASLVPKSVTTPIGVEISSALGGVPGITVGAIIVAGIFGAVIAPTLCRTFRIKDRVAIGIAIGTAAHAAGTTRAIEMGETEGAMSGLAIGIAGLITVLLVPVIIAIL</sequence>
<reference evidence="6 7" key="1">
    <citation type="submission" date="2016-10" db="EMBL/GenBank/DDBJ databases">
        <authorList>
            <person name="de Groot N.N."/>
        </authorList>
    </citation>
    <scope>NUCLEOTIDE SEQUENCE [LARGE SCALE GENOMIC DNA]</scope>
    <source>
        <strain evidence="6 7">DSM 18979</strain>
    </source>
</reference>
<feature type="transmembrane region" description="Helical" evidence="5">
    <location>
        <begin position="6"/>
        <end position="25"/>
    </location>
</feature>
<protein>
    <submittedName>
        <fullName evidence="6">TIGR00659 family protein</fullName>
    </submittedName>
</protein>
<dbReference type="InterPro" id="IPR007300">
    <property type="entry name" value="CidB/LrgB"/>
</dbReference>
<keyword evidence="7" id="KW-1185">Reference proteome</keyword>
<dbReference type="PANTHER" id="PTHR30249:SF0">
    <property type="entry name" value="PLASTIDAL GLYCOLATE_GLYCERATE TRANSLOCATOR 1, CHLOROPLASTIC"/>
    <property type="match status" value="1"/>
</dbReference>
<feature type="transmembrane region" description="Helical" evidence="5">
    <location>
        <begin position="208"/>
        <end position="227"/>
    </location>
</feature>
<feature type="transmembrane region" description="Helical" evidence="5">
    <location>
        <begin position="32"/>
        <end position="51"/>
    </location>
</feature>
<dbReference type="STRING" id="426128.SAMN05660297_01003"/>
<evidence type="ECO:0000256" key="4">
    <source>
        <dbReference type="ARBA" id="ARBA00023136"/>
    </source>
</evidence>
<name>A0A1I0APM4_9FIRM</name>
<dbReference type="EMBL" id="FOHU01000003">
    <property type="protein sequence ID" value="SES95715.1"/>
    <property type="molecule type" value="Genomic_DNA"/>
</dbReference>
<feature type="transmembrane region" description="Helical" evidence="5">
    <location>
        <begin position="177"/>
        <end position="196"/>
    </location>
</feature>
<evidence type="ECO:0000256" key="1">
    <source>
        <dbReference type="ARBA" id="ARBA00004141"/>
    </source>
</evidence>
<comment type="subcellular location">
    <subcellularLocation>
        <location evidence="1">Membrane</location>
        <topology evidence="1">Multi-pass membrane protein</topology>
    </subcellularLocation>
</comment>
<gene>
    <name evidence="6" type="ORF">SAMN05660297_01003</name>
</gene>
<accession>A0A1I0APM4</accession>
<evidence type="ECO:0000256" key="2">
    <source>
        <dbReference type="ARBA" id="ARBA00022692"/>
    </source>
</evidence>
<keyword evidence="2 5" id="KW-0812">Transmembrane</keyword>
<proteinExistence type="predicted"/>
<feature type="transmembrane region" description="Helical" evidence="5">
    <location>
        <begin position="63"/>
        <end position="80"/>
    </location>
</feature>
<feature type="transmembrane region" description="Helical" evidence="5">
    <location>
        <begin position="92"/>
        <end position="112"/>
    </location>
</feature>
<dbReference type="Pfam" id="PF04172">
    <property type="entry name" value="LrgB"/>
    <property type="match status" value="1"/>
</dbReference>
<evidence type="ECO:0000256" key="5">
    <source>
        <dbReference type="SAM" id="Phobius"/>
    </source>
</evidence>
<dbReference type="RefSeq" id="WP_330387821.1">
    <property type="nucleotide sequence ID" value="NZ_FOHU01000003.1"/>
</dbReference>
<dbReference type="AlphaFoldDB" id="A0A1I0APM4"/>
<dbReference type="Proteomes" id="UP000199568">
    <property type="component" value="Unassembled WGS sequence"/>
</dbReference>
<dbReference type="GO" id="GO:0016020">
    <property type="term" value="C:membrane"/>
    <property type="evidence" value="ECO:0007669"/>
    <property type="project" value="UniProtKB-SubCell"/>
</dbReference>
<evidence type="ECO:0000256" key="3">
    <source>
        <dbReference type="ARBA" id="ARBA00022989"/>
    </source>
</evidence>
<feature type="transmembrane region" description="Helical" evidence="5">
    <location>
        <begin position="145"/>
        <end position="165"/>
    </location>
</feature>
<organism evidence="6 7">
    <name type="scientific">Natronincola peptidivorans</name>
    <dbReference type="NCBI Taxonomy" id="426128"/>
    <lineage>
        <taxon>Bacteria</taxon>
        <taxon>Bacillati</taxon>
        <taxon>Bacillota</taxon>
        <taxon>Clostridia</taxon>
        <taxon>Peptostreptococcales</taxon>
        <taxon>Natronincolaceae</taxon>
        <taxon>Natronincola</taxon>
    </lineage>
</organism>
<keyword evidence="4 5" id="KW-0472">Membrane</keyword>